<dbReference type="Pfam" id="PF19994">
    <property type="entry name" value="GASH"/>
    <property type="match status" value="1"/>
</dbReference>
<feature type="region of interest" description="Disordered" evidence="1">
    <location>
        <begin position="186"/>
        <end position="208"/>
    </location>
</feature>
<reference evidence="3 4" key="1">
    <citation type="submission" date="2020-02" db="EMBL/GenBank/DDBJ databases">
        <authorList>
            <person name="Criscuolo A."/>
        </authorList>
    </citation>
    <scope>NUCLEOTIDE SEQUENCE [LARGE SCALE GENOMIC DNA]</scope>
    <source>
        <strain evidence="3">CECT7796</strain>
    </source>
</reference>
<dbReference type="InterPro" id="IPR045523">
    <property type="entry name" value="GASH"/>
</dbReference>
<keyword evidence="4" id="KW-1185">Reference proteome</keyword>
<evidence type="ECO:0000313" key="4">
    <source>
        <dbReference type="Proteomes" id="UP000474567"/>
    </source>
</evidence>
<evidence type="ECO:0000259" key="2">
    <source>
        <dbReference type="Pfam" id="PF19994"/>
    </source>
</evidence>
<evidence type="ECO:0000313" key="3">
    <source>
        <dbReference type="EMBL" id="CAA9200816.1"/>
    </source>
</evidence>
<dbReference type="RefSeq" id="WP_173967318.1">
    <property type="nucleotide sequence ID" value="NZ_CADCST010000107.1"/>
</dbReference>
<sequence>MIQDYLNSNLISIVADDDFKKLKKSADDITKKLLKSKAKIQSFTLTAINPNSSADNPNIVEVKDIIIKNWSTFLSNTKDTPLTFIKAVMLEALRNVCVDINNSLVIWFTARNVVKYFSLIGEEKRIIFEFLSNLGHEIDRKANTEWALSDEKMLIEKVFNLKEISKYLLNDDNLIKYLEDAVGPTNSEGKSNFSSPNPHLPDEPEEWSHEFPSRAAKGIKNSVDASLKAIVTTINENKEVVQNALNEIDQIKKNSYNRDKAAEIKSELLWWKEASYSKSANLSYDEIDQNILSVVLAYDFSAFIPAIYPQAVDYFLKGTYKALKDSSDEVLTIENFILGILKHSEQLKAIFEEGIIAGNECCLLSFCNSLYRNQKDISQFEANVGIPLSTKISRDEFLNWFFHDFQSEKILNIK</sequence>
<organism evidence="3 4">
    <name type="scientific">Flavobacterium collinsii</name>
    <dbReference type="NCBI Taxonomy" id="1114861"/>
    <lineage>
        <taxon>Bacteria</taxon>
        <taxon>Pseudomonadati</taxon>
        <taxon>Bacteroidota</taxon>
        <taxon>Flavobacteriia</taxon>
        <taxon>Flavobacteriales</taxon>
        <taxon>Flavobacteriaceae</taxon>
        <taxon>Flavobacterium</taxon>
    </lineage>
</organism>
<feature type="compositionally biased region" description="Polar residues" evidence="1">
    <location>
        <begin position="186"/>
        <end position="197"/>
    </location>
</feature>
<feature type="domain" description="GTPase-associated system helical" evidence="2">
    <location>
        <begin position="3"/>
        <end position="407"/>
    </location>
</feature>
<accession>A0ABN7EP91</accession>
<evidence type="ECO:0000256" key="1">
    <source>
        <dbReference type="SAM" id="MobiDB-lite"/>
    </source>
</evidence>
<name>A0ABN7EP91_9FLAO</name>
<dbReference type="Proteomes" id="UP000474567">
    <property type="component" value="Unassembled WGS sequence"/>
</dbReference>
<gene>
    <name evidence="3" type="ORF">FLACOL7796_03446</name>
</gene>
<proteinExistence type="predicted"/>
<protein>
    <recommendedName>
        <fullName evidence="2">GTPase-associated system helical domain-containing protein</fullName>
    </recommendedName>
</protein>
<comment type="caution">
    <text evidence="3">The sequence shown here is derived from an EMBL/GenBank/DDBJ whole genome shotgun (WGS) entry which is preliminary data.</text>
</comment>
<dbReference type="EMBL" id="CADCST010000107">
    <property type="protein sequence ID" value="CAA9200816.1"/>
    <property type="molecule type" value="Genomic_DNA"/>
</dbReference>